<comment type="caution">
    <text evidence="1">The sequence shown here is derived from an EMBL/GenBank/DDBJ whole genome shotgun (WGS) entry which is preliminary data.</text>
</comment>
<gene>
    <name evidence="1" type="ORF">IAC85_00020</name>
</gene>
<dbReference type="Proteomes" id="UP000886725">
    <property type="component" value="Unassembled WGS sequence"/>
</dbReference>
<organism evidence="1 2">
    <name type="scientific">Candidatus Faecenecus gallistercoris</name>
    <dbReference type="NCBI Taxonomy" id="2840793"/>
    <lineage>
        <taxon>Bacteria</taxon>
        <taxon>Bacillati</taxon>
        <taxon>Bacillota</taxon>
        <taxon>Bacillota incertae sedis</taxon>
        <taxon>Candidatus Faecenecus</taxon>
    </lineage>
</organism>
<dbReference type="GO" id="GO:0051301">
    <property type="term" value="P:cell division"/>
    <property type="evidence" value="ECO:0007669"/>
    <property type="project" value="UniProtKB-KW"/>
</dbReference>
<dbReference type="EMBL" id="DVFU01000001">
    <property type="protein sequence ID" value="HIQ64105.1"/>
    <property type="molecule type" value="Genomic_DNA"/>
</dbReference>
<keyword evidence="1" id="KW-0132">Cell division</keyword>
<sequence>FKRLDSITDEERDNKEDYVTLMNDNIDLLKNTLYQ</sequence>
<proteinExistence type="predicted"/>
<evidence type="ECO:0000313" key="1">
    <source>
        <dbReference type="EMBL" id="HIQ64105.1"/>
    </source>
</evidence>
<dbReference type="AlphaFoldDB" id="A0A9D0YYA7"/>
<reference evidence="1" key="1">
    <citation type="submission" date="2020-10" db="EMBL/GenBank/DDBJ databases">
        <authorList>
            <person name="Gilroy R."/>
        </authorList>
    </citation>
    <scope>NUCLEOTIDE SEQUENCE</scope>
    <source>
        <strain evidence="1">CHK165-10780</strain>
    </source>
</reference>
<reference evidence="1" key="2">
    <citation type="journal article" date="2021" name="PeerJ">
        <title>Extensive microbial diversity within the chicken gut microbiome revealed by metagenomics and culture.</title>
        <authorList>
            <person name="Gilroy R."/>
            <person name="Ravi A."/>
            <person name="Getino M."/>
            <person name="Pursley I."/>
            <person name="Horton D.L."/>
            <person name="Alikhan N.F."/>
            <person name="Baker D."/>
            <person name="Gharbi K."/>
            <person name="Hall N."/>
            <person name="Watson M."/>
            <person name="Adriaenssens E.M."/>
            <person name="Foster-Nyarko E."/>
            <person name="Jarju S."/>
            <person name="Secka A."/>
            <person name="Antonio M."/>
            <person name="Oren A."/>
            <person name="Chaudhuri R.R."/>
            <person name="La Ragione R."/>
            <person name="Hildebrand F."/>
            <person name="Pallen M.J."/>
        </authorList>
    </citation>
    <scope>NUCLEOTIDE SEQUENCE</scope>
    <source>
        <strain evidence="1">CHK165-10780</strain>
    </source>
</reference>
<accession>A0A9D0YYA7</accession>
<protein>
    <submittedName>
        <fullName evidence="1">Cell division protein ZapA</fullName>
    </submittedName>
</protein>
<keyword evidence="1" id="KW-0131">Cell cycle</keyword>
<name>A0A9D0YYA7_9FIRM</name>
<evidence type="ECO:0000313" key="2">
    <source>
        <dbReference type="Proteomes" id="UP000886725"/>
    </source>
</evidence>
<feature type="non-terminal residue" evidence="1">
    <location>
        <position position="1"/>
    </location>
</feature>